<gene>
    <name evidence="1" type="ORF">H9826_03080</name>
</gene>
<dbReference type="EMBL" id="DXCX01000033">
    <property type="protein sequence ID" value="HIY72950.1"/>
    <property type="molecule type" value="Genomic_DNA"/>
</dbReference>
<dbReference type="NCBIfam" id="TIGR04076">
    <property type="entry name" value="TIGR04076 family protein"/>
    <property type="match status" value="1"/>
</dbReference>
<protein>
    <submittedName>
        <fullName evidence="1">TIGR04076 family protein</fullName>
    </submittedName>
</protein>
<dbReference type="InterPro" id="IPR023811">
    <property type="entry name" value="CHP04076"/>
</dbReference>
<evidence type="ECO:0000313" key="2">
    <source>
        <dbReference type="Proteomes" id="UP000886824"/>
    </source>
</evidence>
<organism evidence="1 2">
    <name type="scientific">Candidatus Intestinimonas merdavium</name>
    <dbReference type="NCBI Taxonomy" id="2838622"/>
    <lineage>
        <taxon>Bacteria</taxon>
        <taxon>Bacillati</taxon>
        <taxon>Bacillota</taxon>
        <taxon>Clostridia</taxon>
        <taxon>Eubacteriales</taxon>
        <taxon>Intestinimonas</taxon>
    </lineage>
</organism>
<sequence>MKKVKITVLKTEFYPELAQRYLTDGREAGPCPIQTPGDIFYYDGGAEKPDGLCPWAWIDLYRAISALSNGPISNDWYSHADRHVLCCTDGVRPVVYELAVLDEDTTK</sequence>
<accession>A0A9D1Z3J2</accession>
<comment type="caution">
    <text evidence="1">The sequence shown here is derived from an EMBL/GenBank/DDBJ whole genome shotgun (WGS) entry which is preliminary data.</text>
</comment>
<reference evidence="1" key="2">
    <citation type="submission" date="2021-04" db="EMBL/GenBank/DDBJ databases">
        <authorList>
            <person name="Gilroy R."/>
        </authorList>
    </citation>
    <scope>NUCLEOTIDE SEQUENCE</scope>
    <source>
        <strain evidence="1">CHK33-7979</strain>
    </source>
</reference>
<proteinExistence type="predicted"/>
<dbReference type="AlphaFoldDB" id="A0A9D1Z3J2"/>
<evidence type="ECO:0000313" key="1">
    <source>
        <dbReference type="EMBL" id="HIY72950.1"/>
    </source>
</evidence>
<dbReference type="Proteomes" id="UP000886824">
    <property type="component" value="Unassembled WGS sequence"/>
</dbReference>
<reference evidence="1" key="1">
    <citation type="journal article" date="2021" name="PeerJ">
        <title>Extensive microbial diversity within the chicken gut microbiome revealed by metagenomics and culture.</title>
        <authorList>
            <person name="Gilroy R."/>
            <person name="Ravi A."/>
            <person name="Getino M."/>
            <person name="Pursley I."/>
            <person name="Horton D.L."/>
            <person name="Alikhan N.F."/>
            <person name="Baker D."/>
            <person name="Gharbi K."/>
            <person name="Hall N."/>
            <person name="Watson M."/>
            <person name="Adriaenssens E.M."/>
            <person name="Foster-Nyarko E."/>
            <person name="Jarju S."/>
            <person name="Secka A."/>
            <person name="Antonio M."/>
            <person name="Oren A."/>
            <person name="Chaudhuri R.R."/>
            <person name="La Ragione R."/>
            <person name="Hildebrand F."/>
            <person name="Pallen M.J."/>
        </authorList>
    </citation>
    <scope>NUCLEOTIDE SEQUENCE</scope>
    <source>
        <strain evidence="1">CHK33-7979</strain>
    </source>
</reference>
<name>A0A9D1Z3J2_9FIRM</name>